<evidence type="ECO:0000256" key="6">
    <source>
        <dbReference type="ARBA" id="ARBA00023136"/>
    </source>
</evidence>
<dbReference type="InterPro" id="IPR050189">
    <property type="entry name" value="MFS_Efflux_Transporters"/>
</dbReference>
<sequence>MGKLKNNSSFLKWFKLVVLILGGGTIYKLSSLKDAFYVPMQEFMHLSHTQIGMAMSVYGMVQTFGNIGSIYIADRFSKKKLIPISLIGVGATGFYLATFPNYSGVLVCWALFSLFGEVLYWPVLLKSVRLLGNEDEQGRMFGFLEAGRGVIDTIVAFSALAIFAVFGKGAGALRSSIIFYSVVPIVIGVISYFMLEDDVIKTTDEKGNKVSRNKVALQGVIKAIKTPEIWVVSLTIFSIYSVYCGLTYFIPFLKDIYAMPVTLVGAYGIINQYGLKMVGGPVGGFLVDKKVKSATKYLRGALLVAAIAMTGFMFLPHESMNIYAGMSLTLGFGAIIFTMRAVFFAPIEEIKVPREISGAAMSIACVLGYSPSMFAYALYGSMLDKTPGLQGYKHVFMTMIGFALLGFVIASILLRIIKNKNKQLKDKTAMNA</sequence>
<reference evidence="9" key="1">
    <citation type="submission" date="2022-12" db="EMBL/GenBank/DDBJ databases">
        <authorList>
            <person name="Wang J."/>
        </authorList>
    </citation>
    <scope>NUCLEOTIDE SEQUENCE</scope>
    <source>
        <strain evidence="9">HY-45-18</strain>
    </source>
</reference>
<feature type="domain" description="Major facilitator superfamily (MFS) profile" evidence="8">
    <location>
        <begin position="1"/>
        <end position="418"/>
    </location>
</feature>
<proteinExistence type="predicted"/>
<dbReference type="EMBL" id="JAPQER010000001">
    <property type="protein sequence ID" value="MCY6483386.1"/>
    <property type="molecule type" value="Genomic_DNA"/>
</dbReference>
<dbReference type="PANTHER" id="PTHR43124">
    <property type="entry name" value="PURINE EFFLUX PUMP PBUE"/>
    <property type="match status" value="1"/>
</dbReference>
<name>A0ABT4CWK0_9CLOT</name>
<feature type="transmembrane region" description="Helical" evidence="7">
    <location>
        <begin position="12"/>
        <end position="30"/>
    </location>
</feature>
<evidence type="ECO:0000256" key="3">
    <source>
        <dbReference type="ARBA" id="ARBA00022475"/>
    </source>
</evidence>
<dbReference type="Pfam" id="PF07690">
    <property type="entry name" value="MFS_1"/>
    <property type="match status" value="1"/>
</dbReference>
<protein>
    <submittedName>
        <fullName evidence="9">MFS transporter</fullName>
    </submittedName>
</protein>
<dbReference type="SUPFAM" id="SSF103473">
    <property type="entry name" value="MFS general substrate transporter"/>
    <property type="match status" value="1"/>
</dbReference>
<evidence type="ECO:0000256" key="2">
    <source>
        <dbReference type="ARBA" id="ARBA00022448"/>
    </source>
</evidence>
<comment type="caution">
    <text evidence="9">The sequence shown here is derived from an EMBL/GenBank/DDBJ whole genome shotgun (WGS) entry which is preliminary data.</text>
</comment>
<evidence type="ECO:0000256" key="1">
    <source>
        <dbReference type="ARBA" id="ARBA00004651"/>
    </source>
</evidence>
<feature type="transmembrane region" description="Helical" evidence="7">
    <location>
        <begin position="146"/>
        <end position="165"/>
    </location>
</feature>
<keyword evidence="4 7" id="KW-0812">Transmembrane</keyword>
<evidence type="ECO:0000256" key="5">
    <source>
        <dbReference type="ARBA" id="ARBA00022989"/>
    </source>
</evidence>
<gene>
    <name evidence="9" type="ORF">OW763_03320</name>
</gene>
<keyword evidence="3" id="KW-1003">Cell membrane</keyword>
<feature type="transmembrane region" description="Helical" evidence="7">
    <location>
        <begin position="322"/>
        <end position="347"/>
    </location>
</feature>
<dbReference type="InterPro" id="IPR011701">
    <property type="entry name" value="MFS"/>
</dbReference>
<accession>A0ABT4CWK0</accession>
<comment type="subcellular location">
    <subcellularLocation>
        <location evidence="1">Cell membrane</location>
        <topology evidence="1">Multi-pass membrane protein</topology>
    </subcellularLocation>
</comment>
<dbReference type="RefSeq" id="WP_268039636.1">
    <property type="nucleotide sequence ID" value="NZ_JAPQER010000001.1"/>
</dbReference>
<evidence type="ECO:0000313" key="9">
    <source>
        <dbReference type="EMBL" id="MCY6483386.1"/>
    </source>
</evidence>
<dbReference type="PROSITE" id="PS50850">
    <property type="entry name" value="MFS"/>
    <property type="match status" value="1"/>
</dbReference>
<evidence type="ECO:0000256" key="7">
    <source>
        <dbReference type="SAM" id="Phobius"/>
    </source>
</evidence>
<feature type="transmembrane region" description="Helical" evidence="7">
    <location>
        <begin position="50"/>
        <end position="73"/>
    </location>
</feature>
<feature type="transmembrane region" description="Helical" evidence="7">
    <location>
        <begin position="296"/>
        <end position="316"/>
    </location>
</feature>
<feature type="transmembrane region" description="Helical" evidence="7">
    <location>
        <begin position="229"/>
        <end position="250"/>
    </location>
</feature>
<keyword evidence="5 7" id="KW-1133">Transmembrane helix</keyword>
<evidence type="ECO:0000259" key="8">
    <source>
        <dbReference type="PROSITE" id="PS50850"/>
    </source>
</evidence>
<feature type="transmembrane region" description="Helical" evidence="7">
    <location>
        <begin position="359"/>
        <end position="379"/>
    </location>
</feature>
<evidence type="ECO:0000313" key="10">
    <source>
        <dbReference type="Proteomes" id="UP001078443"/>
    </source>
</evidence>
<dbReference type="Gene3D" id="1.20.1250.20">
    <property type="entry name" value="MFS general substrate transporter like domains"/>
    <property type="match status" value="2"/>
</dbReference>
<feature type="transmembrane region" description="Helical" evidence="7">
    <location>
        <begin position="80"/>
        <end position="98"/>
    </location>
</feature>
<dbReference type="CDD" id="cd06174">
    <property type="entry name" value="MFS"/>
    <property type="match status" value="1"/>
</dbReference>
<feature type="transmembrane region" description="Helical" evidence="7">
    <location>
        <begin position="399"/>
        <end position="417"/>
    </location>
</feature>
<dbReference type="InterPro" id="IPR020846">
    <property type="entry name" value="MFS_dom"/>
</dbReference>
<keyword evidence="2" id="KW-0813">Transport</keyword>
<evidence type="ECO:0000256" key="4">
    <source>
        <dbReference type="ARBA" id="ARBA00022692"/>
    </source>
</evidence>
<keyword evidence="10" id="KW-1185">Reference proteome</keyword>
<organism evidence="9 10">
    <name type="scientific">Clostridium aestuarii</name>
    <dbReference type="NCBI Taxonomy" id="338193"/>
    <lineage>
        <taxon>Bacteria</taxon>
        <taxon>Bacillati</taxon>
        <taxon>Bacillota</taxon>
        <taxon>Clostridia</taxon>
        <taxon>Eubacteriales</taxon>
        <taxon>Clostridiaceae</taxon>
        <taxon>Clostridium</taxon>
    </lineage>
</organism>
<dbReference type="InterPro" id="IPR036259">
    <property type="entry name" value="MFS_trans_sf"/>
</dbReference>
<feature type="transmembrane region" description="Helical" evidence="7">
    <location>
        <begin position="177"/>
        <end position="195"/>
    </location>
</feature>
<dbReference type="PANTHER" id="PTHR43124:SF3">
    <property type="entry name" value="CHLORAMPHENICOL EFFLUX PUMP RV0191"/>
    <property type="match status" value="1"/>
</dbReference>
<dbReference type="Proteomes" id="UP001078443">
    <property type="component" value="Unassembled WGS sequence"/>
</dbReference>
<feature type="transmembrane region" description="Helical" evidence="7">
    <location>
        <begin position="104"/>
        <end position="125"/>
    </location>
</feature>
<keyword evidence="6 7" id="KW-0472">Membrane</keyword>